<dbReference type="EMBL" id="QRDY01000001">
    <property type="protein sequence ID" value="RED66285.1"/>
    <property type="molecule type" value="Genomic_DNA"/>
</dbReference>
<accession>A0A3D9IX43</accession>
<dbReference type="InterPro" id="IPR035906">
    <property type="entry name" value="MetI-like_sf"/>
</dbReference>
<evidence type="ECO:0000313" key="10">
    <source>
        <dbReference type="Proteomes" id="UP000256869"/>
    </source>
</evidence>
<feature type="transmembrane region" description="Helical" evidence="7">
    <location>
        <begin position="74"/>
        <end position="97"/>
    </location>
</feature>
<sequence>MGNKLAKFKEAAFGFGFLMPSLLGFGIFLFYPFFKSVYLSLHSTNPRGQIVDFVWFDNFKDILGSEHFYQSIKISFLFALMTIPTCLIISLCLALLTHKKNKINIYFQLIFASSIAIPIGNASVIWKILFHPTAGMFNYFLSFLGIDPIGWLTDPAYALISVSIMTVWISIGFTYLVLLSGIKGIPEDLYESAKMDGAGSSAMVRKITLPLLSPAIFFMSVISVIGALQSFSQINILTEGGPANSTNVVVYDLYQEAFVNYRFGTGSAQAIILFLIILLFTIVQFRIAERKVHYS</sequence>
<protein>
    <submittedName>
        <fullName evidence="9">Carbohydrate ABC transporter membrane protein 1 (CUT1 family)</fullName>
    </submittedName>
</protein>
<evidence type="ECO:0000256" key="1">
    <source>
        <dbReference type="ARBA" id="ARBA00004651"/>
    </source>
</evidence>
<name>A0A3D9IX43_9BACL</name>
<keyword evidence="5 7" id="KW-1133">Transmembrane helix</keyword>
<evidence type="ECO:0000256" key="7">
    <source>
        <dbReference type="RuleBase" id="RU363032"/>
    </source>
</evidence>
<dbReference type="AlphaFoldDB" id="A0A3D9IX43"/>
<keyword evidence="2 7" id="KW-0813">Transport</keyword>
<reference evidence="9 10" key="1">
    <citation type="submission" date="2018-07" db="EMBL/GenBank/DDBJ databases">
        <title>Genomic Encyclopedia of Type Strains, Phase III (KMG-III): the genomes of soil and plant-associated and newly described type strains.</title>
        <authorList>
            <person name="Whitman W."/>
        </authorList>
    </citation>
    <scope>NUCLEOTIDE SEQUENCE [LARGE SCALE GENOMIC DNA]</scope>
    <source>
        <strain evidence="9 10">CECT 8236</strain>
    </source>
</reference>
<feature type="transmembrane region" description="Helical" evidence="7">
    <location>
        <begin position="156"/>
        <end position="178"/>
    </location>
</feature>
<keyword evidence="3" id="KW-1003">Cell membrane</keyword>
<dbReference type="InterPro" id="IPR000515">
    <property type="entry name" value="MetI-like"/>
</dbReference>
<proteinExistence type="inferred from homology"/>
<dbReference type="CDD" id="cd06261">
    <property type="entry name" value="TM_PBP2"/>
    <property type="match status" value="1"/>
</dbReference>
<feature type="transmembrane region" description="Helical" evidence="7">
    <location>
        <begin position="211"/>
        <end position="231"/>
    </location>
</feature>
<dbReference type="InterPro" id="IPR051393">
    <property type="entry name" value="ABC_transporter_permease"/>
</dbReference>
<dbReference type="Gene3D" id="1.10.3720.10">
    <property type="entry name" value="MetI-like"/>
    <property type="match status" value="1"/>
</dbReference>
<evidence type="ECO:0000256" key="6">
    <source>
        <dbReference type="ARBA" id="ARBA00023136"/>
    </source>
</evidence>
<comment type="subcellular location">
    <subcellularLocation>
        <location evidence="1 7">Cell membrane</location>
        <topology evidence="1 7">Multi-pass membrane protein</topology>
    </subcellularLocation>
</comment>
<evidence type="ECO:0000256" key="2">
    <source>
        <dbReference type="ARBA" id="ARBA00022448"/>
    </source>
</evidence>
<dbReference type="PANTHER" id="PTHR30193:SF37">
    <property type="entry name" value="INNER MEMBRANE ABC TRANSPORTER PERMEASE PROTEIN YCJO"/>
    <property type="match status" value="1"/>
</dbReference>
<evidence type="ECO:0000259" key="8">
    <source>
        <dbReference type="PROSITE" id="PS50928"/>
    </source>
</evidence>
<dbReference type="SUPFAM" id="SSF161098">
    <property type="entry name" value="MetI-like"/>
    <property type="match status" value="1"/>
</dbReference>
<dbReference type="PROSITE" id="PS50928">
    <property type="entry name" value="ABC_TM1"/>
    <property type="match status" value="1"/>
</dbReference>
<keyword evidence="4 7" id="KW-0812">Transmembrane</keyword>
<evidence type="ECO:0000256" key="4">
    <source>
        <dbReference type="ARBA" id="ARBA00022692"/>
    </source>
</evidence>
<keyword evidence="10" id="KW-1185">Reference proteome</keyword>
<organism evidence="9 10">
    <name type="scientific">Cohnella lupini</name>
    <dbReference type="NCBI Taxonomy" id="1294267"/>
    <lineage>
        <taxon>Bacteria</taxon>
        <taxon>Bacillati</taxon>
        <taxon>Bacillota</taxon>
        <taxon>Bacilli</taxon>
        <taxon>Bacillales</taxon>
        <taxon>Paenibacillaceae</taxon>
        <taxon>Cohnella</taxon>
    </lineage>
</organism>
<keyword evidence="6 7" id="KW-0472">Membrane</keyword>
<gene>
    <name evidence="9" type="ORF">DFP95_101784</name>
</gene>
<feature type="transmembrane region" description="Helical" evidence="7">
    <location>
        <begin position="12"/>
        <end position="34"/>
    </location>
</feature>
<comment type="caution">
    <text evidence="9">The sequence shown here is derived from an EMBL/GenBank/DDBJ whole genome shotgun (WGS) entry which is preliminary data.</text>
</comment>
<evidence type="ECO:0000256" key="5">
    <source>
        <dbReference type="ARBA" id="ARBA00022989"/>
    </source>
</evidence>
<feature type="domain" description="ABC transmembrane type-1" evidence="8">
    <location>
        <begin position="72"/>
        <end position="284"/>
    </location>
</feature>
<evidence type="ECO:0000313" key="9">
    <source>
        <dbReference type="EMBL" id="RED66285.1"/>
    </source>
</evidence>
<dbReference type="RefSeq" id="WP_245987317.1">
    <property type="nucleotide sequence ID" value="NZ_QRDY01000001.1"/>
</dbReference>
<feature type="transmembrane region" description="Helical" evidence="7">
    <location>
        <begin position="109"/>
        <end position="129"/>
    </location>
</feature>
<comment type="similarity">
    <text evidence="7">Belongs to the binding-protein-dependent transport system permease family.</text>
</comment>
<dbReference type="PANTHER" id="PTHR30193">
    <property type="entry name" value="ABC TRANSPORTER PERMEASE PROTEIN"/>
    <property type="match status" value="1"/>
</dbReference>
<dbReference type="Pfam" id="PF00528">
    <property type="entry name" value="BPD_transp_1"/>
    <property type="match status" value="1"/>
</dbReference>
<feature type="transmembrane region" description="Helical" evidence="7">
    <location>
        <begin position="268"/>
        <end position="288"/>
    </location>
</feature>
<dbReference type="GO" id="GO:0005886">
    <property type="term" value="C:plasma membrane"/>
    <property type="evidence" value="ECO:0007669"/>
    <property type="project" value="UniProtKB-SubCell"/>
</dbReference>
<dbReference type="GO" id="GO:0055085">
    <property type="term" value="P:transmembrane transport"/>
    <property type="evidence" value="ECO:0007669"/>
    <property type="project" value="InterPro"/>
</dbReference>
<dbReference type="Proteomes" id="UP000256869">
    <property type="component" value="Unassembled WGS sequence"/>
</dbReference>
<evidence type="ECO:0000256" key="3">
    <source>
        <dbReference type="ARBA" id="ARBA00022475"/>
    </source>
</evidence>